<organism evidence="2 3">
    <name type="scientific">Lucilia cuprina</name>
    <name type="common">Green bottle fly</name>
    <name type="synonym">Australian sheep blowfly</name>
    <dbReference type="NCBI Taxonomy" id="7375"/>
    <lineage>
        <taxon>Eukaryota</taxon>
        <taxon>Metazoa</taxon>
        <taxon>Ecdysozoa</taxon>
        <taxon>Arthropoda</taxon>
        <taxon>Hexapoda</taxon>
        <taxon>Insecta</taxon>
        <taxon>Pterygota</taxon>
        <taxon>Neoptera</taxon>
        <taxon>Endopterygota</taxon>
        <taxon>Diptera</taxon>
        <taxon>Brachycera</taxon>
        <taxon>Muscomorpha</taxon>
        <taxon>Oestroidea</taxon>
        <taxon>Calliphoridae</taxon>
        <taxon>Luciliinae</taxon>
        <taxon>Lucilia</taxon>
    </lineage>
</organism>
<protein>
    <submittedName>
        <fullName evidence="2">Uncharacterized protein</fullName>
    </submittedName>
</protein>
<dbReference type="Proteomes" id="UP000037069">
    <property type="component" value="Unassembled WGS sequence"/>
</dbReference>
<evidence type="ECO:0000256" key="1">
    <source>
        <dbReference type="SAM" id="Phobius"/>
    </source>
</evidence>
<accession>A0A0L0C6P7</accession>
<feature type="transmembrane region" description="Helical" evidence="1">
    <location>
        <begin position="137"/>
        <end position="155"/>
    </location>
</feature>
<name>A0A0L0C6P7_LUCCU</name>
<keyword evidence="1" id="KW-0472">Membrane</keyword>
<proteinExistence type="predicted"/>
<reference evidence="2 3" key="1">
    <citation type="journal article" date="2015" name="Nat. Commun.">
        <title>Lucilia cuprina genome unlocks parasitic fly biology to underpin future interventions.</title>
        <authorList>
            <person name="Anstead C.A."/>
            <person name="Korhonen P.K."/>
            <person name="Young N.D."/>
            <person name="Hall R.S."/>
            <person name="Jex A.R."/>
            <person name="Murali S.C."/>
            <person name="Hughes D.S."/>
            <person name="Lee S.F."/>
            <person name="Perry T."/>
            <person name="Stroehlein A.J."/>
            <person name="Ansell B.R."/>
            <person name="Breugelmans B."/>
            <person name="Hofmann A."/>
            <person name="Qu J."/>
            <person name="Dugan S."/>
            <person name="Lee S.L."/>
            <person name="Chao H."/>
            <person name="Dinh H."/>
            <person name="Han Y."/>
            <person name="Doddapaneni H.V."/>
            <person name="Worley K.C."/>
            <person name="Muzny D.M."/>
            <person name="Ioannidis P."/>
            <person name="Waterhouse R.M."/>
            <person name="Zdobnov E.M."/>
            <person name="James P.J."/>
            <person name="Bagnall N.H."/>
            <person name="Kotze A.C."/>
            <person name="Gibbs R.A."/>
            <person name="Richards S."/>
            <person name="Batterham P."/>
            <person name="Gasser R.B."/>
        </authorList>
    </citation>
    <scope>NUCLEOTIDE SEQUENCE [LARGE SCALE GENOMIC DNA]</scope>
    <source>
        <strain evidence="2 3">LS</strain>
        <tissue evidence="2">Full body</tissue>
    </source>
</reference>
<dbReference type="AlphaFoldDB" id="A0A0L0C6P7"/>
<dbReference type="EMBL" id="JRES01000835">
    <property type="protein sequence ID" value="KNC27940.1"/>
    <property type="molecule type" value="Genomic_DNA"/>
</dbReference>
<evidence type="ECO:0000313" key="3">
    <source>
        <dbReference type="Proteomes" id="UP000037069"/>
    </source>
</evidence>
<evidence type="ECO:0000313" key="2">
    <source>
        <dbReference type="EMBL" id="KNC27940.1"/>
    </source>
</evidence>
<comment type="caution">
    <text evidence="2">The sequence shown here is derived from an EMBL/GenBank/DDBJ whole genome shotgun (WGS) entry which is preliminary data.</text>
</comment>
<keyword evidence="3" id="KW-1185">Reference proteome</keyword>
<gene>
    <name evidence="2" type="ORF">FF38_06149</name>
</gene>
<sequence>MVAPGPFDILLEDDMDDVVDVGDNKVTPVFSGTFKALSSSSVKAKPVAASTTVPPFERYVPKQVAPSGELASPVKSVKSREQFRNSLPNKMRRRKKNPIKNFSATVTQRCYATCNRVAATAIATITETTVVAARTEIAIAAIVAAVVVGGGIVVIKLV</sequence>
<keyword evidence="1" id="KW-0812">Transmembrane</keyword>
<keyword evidence="1" id="KW-1133">Transmembrane helix</keyword>